<gene>
    <name evidence="6" type="primary">mntP_49</name>
    <name evidence="6" type="ORF">SDC9_177802</name>
</gene>
<name>A0A645GTY8_9ZZZZ</name>
<dbReference type="AlphaFoldDB" id="A0A645GTY8"/>
<accession>A0A645GTY8</accession>
<dbReference type="Pfam" id="PF02659">
    <property type="entry name" value="Mntp"/>
    <property type="match status" value="1"/>
</dbReference>
<dbReference type="PANTHER" id="PTHR35529">
    <property type="entry name" value="MANGANESE EFFLUX PUMP MNTP-RELATED"/>
    <property type="match status" value="1"/>
</dbReference>
<keyword evidence="1" id="KW-1003">Cell membrane</keyword>
<dbReference type="EMBL" id="VSSQ01081403">
    <property type="protein sequence ID" value="MPN30331.1"/>
    <property type="molecule type" value="Genomic_DNA"/>
</dbReference>
<keyword evidence="2 5" id="KW-0812">Transmembrane</keyword>
<comment type="caution">
    <text evidence="6">The sequence shown here is derived from an EMBL/GenBank/DDBJ whole genome shotgun (WGS) entry which is preliminary data.</text>
</comment>
<reference evidence="6" key="1">
    <citation type="submission" date="2019-08" db="EMBL/GenBank/DDBJ databases">
        <authorList>
            <person name="Kucharzyk K."/>
            <person name="Murdoch R.W."/>
            <person name="Higgins S."/>
            <person name="Loffler F."/>
        </authorList>
    </citation>
    <scope>NUCLEOTIDE SEQUENCE</scope>
</reference>
<evidence type="ECO:0000256" key="5">
    <source>
        <dbReference type="SAM" id="Phobius"/>
    </source>
</evidence>
<feature type="transmembrane region" description="Helical" evidence="5">
    <location>
        <begin position="124"/>
        <end position="142"/>
    </location>
</feature>
<evidence type="ECO:0000256" key="4">
    <source>
        <dbReference type="ARBA" id="ARBA00023136"/>
    </source>
</evidence>
<feature type="transmembrane region" description="Helical" evidence="5">
    <location>
        <begin position="94"/>
        <end position="115"/>
    </location>
</feature>
<feature type="transmembrane region" description="Helical" evidence="5">
    <location>
        <begin position="67"/>
        <end position="88"/>
    </location>
</feature>
<sequence length="145" mass="15145">MGAACGGFQFLMPVLGWAMGIRLLSFIEAYDHWVAFIILFILGVNMIRESRKEETCEGKDSTHGLTLLSLAIATSIDALAAGIGVAALKGPVMILAVPAGVITGCLSTAGVFLGFQAGRFLGKYVEIVGGVVLCSIGLRILLTSI</sequence>
<feature type="transmembrane region" description="Helical" evidence="5">
    <location>
        <begin position="30"/>
        <end position="47"/>
    </location>
</feature>
<keyword evidence="3 5" id="KW-1133">Transmembrane helix</keyword>
<dbReference type="PANTHER" id="PTHR35529:SF1">
    <property type="entry name" value="MANGANESE EFFLUX PUMP MNTP-RELATED"/>
    <property type="match status" value="1"/>
</dbReference>
<proteinExistence type="predicted"/>
<keyword evidence="4 5" id="KW-0472">Membrane</keyword>
<evidence type="ECO:0000256" key="2">
    <source>
        <dbReference type="ARBA" id="ARBA00022692"/>
    </source>
</evidence>
<evidence type="ECO:0000313" key="6">
    <source>
        <dbReference type="EMBL" id="MPN30331.1"/>
    </source>
</evidence>
<protein>
    <submittedName>
        <fullName evidence="6">Putative manganese efflux pump MntP</fullName>
    </submittedName>
</protein>
<organism evidence="6">
    <name type="scientific">bioreactor metagenome</name>
    <dbReference type="NCBI Taxonomy" id="1076179"/>
    <lineage>
        <taxon>unclassified sequences</taxon>
        <taxon>metagenomes</taxon>
        <taxon>ecological metagenomes</taxon>
    </lineage>
</organism>
<evidence type="ECO:0000256" key="3">
    <source>
        <dbReference type="ARBA" id="ARBA00022989"/>
    </source>
</evidence>
<evidence type="ECO:0000256" key="1">
    <source>
        <dbReference type="ARBA" id="ARBA00022475"/>
    </source>
</evidence>
<dbReference type="InterPro" id="IPR003810">
    <property type="entry name" value="Mntp/YtaF"/>
</dbReference>